<dbReference type="InterPro" id="IPR044174">
    <property type="entry name" value="BC10-like"/>
</dbReference>
<evidence type="ECO:0000256" key="1">
    <source>
        <dbReference type="ARBA" id="ARBA00004606"/>
    </source>
</evidence>
<dbReference type="AlphaFoldDB" id="A0A314KJ51"/>
<evidence type="ECO:0000313" key="8">
    <source>
        <dbReference type="Proteomes" id="UP000187609"/>
    </source>
</evidence>
<evidence type="ECO:0000313" key="7">
    <source>
        <dbReference type="EMBL" id="OIT28804.1"/>
    </source>
</evidence>
<dbReference type="GO" id="GO:0016757">
    <property type="term" value="F:glycosyltransferase activity"/>
    <property type="evidence" value="ECO:0007669"/>
    <property type="project" value="UniProtKB-KW"/>
</dbReference>
<dbReference type="InterPro" id="IPR003406">
    <property type="entry name" value="Glyco_trans_14"/>
</dbReference>
<dbReference type="Proteomes" id="UP000187609">
    <property type="component" value="Unassembled WGS sequence"/>
</dbReference>
<dbReference type="Gramene" id="OIT28804">
    <property type="protein sequence ID" value="OIT28804"/>
    <property type="gene ID" value="A4A49_17220"/>
</dbReference>
<comment type="subcellular location">
    <subcellularLocation>
        <location evidence="1">Membrane</location>
        <topology evidence="1">Single-pass type II membrane protein</topology>
    </subcellularLocation>
</comment>
<dbReference type="Pfam" id="PF02485">
    <property type="entry name" value="Branch"/>
    <property type="match status" value="1"/>
</dbReference>
<keyword evidence="6" id="KW-0812">Transmembrane</keyword>
<dbReference type="PANTHER" id="PTHR31042:SF153">
    <property type="entry name" value="GLYCOSYLTRANSFERASE BC10-LIKE"/>
    <property type="match status" value="1"/>
</dbReference>
<proteinExistence type="predicted"/>
<organism evidence="7 8">
    <name type="scientific">Nicotiana attenuata</name>
    <name type="common">Coyote tobacco</name>
    <dbReference type="NCBI Taxonomy" id="49451"/>
    <lineage>
        <taxon>Eukaryota</taxon>
        <taxon>Viridiplantae</taxon>
        <taxon>Streptophyta</taxon>
        <taxon>Embryophyta</taxon>
        <taxon>Tracheophyta</taxon>
        <taxon>Spermatophyta</taxon>
        <taxon>Magnoliopsida</taxon>
        <taxon>eudicotyledons</taxon>
        <taxon>Gunneridae</taxon>
        <taxon>Pentapetalae</taxon>
        <taxon>asterids</taxon>
        <taxon>lamiids</taxon>
        <taxon>Solanales</taxon>
        <taxon>Solanaceae</taxon>
        <taxon>Nicotianoideae</taxon>
        <taxon>Nicotianeae</taxon>
        <taxon>Nicotiana</taxon>
    </lineage>
</organism>
<evidence type="ECO:0000256" key="6">
    <source>
        <dbReference type="SAM" id="Phobius"/>
    </source>
</evidence>
<keyword evidence="5" id="KW-0325">Glycoprotein</keyword>
<accession>A0A314KJ51</accession>
<sequence length="410" mass="48323">MKNEQHNQLFFTSKLFNCQRYLHNLVAYFILFGSGLIIGISLSFYLKDLPNTLQNKLFYPQSPQQRPTYTPIITTSPQIPLDLTDNSIINNEAKSVGRIGLRDYLKPPKSCKHDMKDEELIWRASMVPRVRVLPFKRRPKIAFMFLTRGSLPLAPLWERFFRGYEGLYSIYIHSQPFFNGNAPEEGPIFHGRRIPSKSVEWGKFNMVEAERRLLANALLDLSNERFVLLSESCIPLYNFTTIYNYIMNSTKTFTESYDLPSPVGRGRYKKKMRPWITLDQWRKGSQWFEVDREIAIDVISDQKYFQLFKRYCKPACYSDEHYLPTFVTMRYWWKNGNRTLTWVDWAKGGPHPTRFIRTEVTADLLSRMRNGTKCEYNGEPTDTCYLFARKFLPSTLDRLLRFAPKIMKFG</sequence>
<evidence type="ECO:0000256" key="5">
    <source>
        <dbReference type="ARBA" id="ARBA00023180"/>
    </source>
</evidence>
<gene>
    <name evidence="7" type="ORF">A4A49_17220</name>
</gene>
<name>A0A314KJ51_NICAT</name>
<dbReference type="GO" id="GO:0016020">
    <property type="term" value="C:membrane"/>
    <property type="evidence" value="ECO:0007669"/>
    <property type="project" value="UniProtKB-SubCell"/>
</dbReference>
<dbReference type="KEGG" id="nau:109212194"/>
<dbReference type="OrthoDB" id="191334at2759"/>
<dbReference type="SMR" id="A0A314KJ51"/>
<keyword evidence="8" id="KW-1185">Reference proteome</keyword>
<keyword evidence="6" id="KW-1133">Transmembrane helix</keyword>
<feature type="transmembrane region" description="Helical" evidence="6">
    <location>
        <begin position="21"/>
        <end position="46"/>
    </location>
</feature>
<evidence type="ECO:0000256" key="2">
    <source>
        <dbReference type="ARBA" id="ARBA00022676"/>
    </source>
</evidence>
<keyword evidence="3" id="KW-0808">Transferase</keyword>
<comment type="caution">
    <text evidence="7">The sequence shown here is derived from an EMBL/GenBank/DDBJ whole genome shotgun (WGS) entry which is preliminary data.</text>
</comment>
<evidence type="ECO:0000256" key="4">
    <source>
        <dbReference type="ARBA" id="ARBA00023136"/>
    </source>
</evidence>
<keyword evidence="2" id="KW-0328">Glycosyltransferase</keyword>
<evidence type="ECO:0000256" key="3">
    <source>
        <dbReference type="ARBA" id="ARBA00022679"/>
    </source>
</evidence>
<evidence type="ECO:0008006" key="9">
    <source>
        <dbReference type="Google" id="ProtNLM"/>
    </source>
</evidence>
<protein>
    <recommendedName>
        <fullName evidence="9">Glycosyltransferase bc10</fullName>
    </recommendedName>
</protein>
<reference evidence="7" key="1">
    <citation type="submission" date="2016-11" db="EMBL/GenBank/DDBJ databases">
        <title>The genome of Nicotiana attenuata.</title>
        <authorList>
            <person name="Xu S."/>
            <person name="Brockmoeller T."/>
            <person name="Gaquerel E."/>
            <person name="Navarro A."/>
            <person name="Kuhl H."/>
            <person name="Gase K."/>
            <person name="Ling Z."/>
            <person name="Zhou W."/>
            <person name="Kreitzer C."/>
            <person name="Stanke M."/>
            <person name="Tang H."/>
            <person name="Lyons E."/>
            <person name="Pandey P."/>
            <person name="Pandey S.P."/>
            <person name="Timmermann B."/>
            <person name="Baldwin I.T."/>
        </authorList>
    </citation>
    <scope>NUCLEOTIDE SEQUENCE [LARGE SCALE GENOMIC DNA]</scope>
    <source>
        <strain evidence="7">UT</strain>
    </source>
</reference>
<dbReference type="EMBL" id="MJEQ01001949">
    <property type="protein sequence ID" value="OIT28804.1"/>
    <property type="molecule type" value="Genomic_DNA"/>
</dbReference>
<keyword evidence="4 6" id="KW-0472">Membrane</keyword>
<dbReference type="PANTHER" id="PTHR31042">
    <property type="entry name" value="CORE-2/I-BRANCHING BETA-1,6-N-ACETYLGLUCOSAMINYLTRANSFERASE FAMILY PROTEIN-RELATED"/>
    <property type="match status" value="1"/>
</dbReference>